<sequence>MERSCLHKTELLVLILLLGGCAAEHVVKATQASAANTDRSEGNDTNIKQNQGFFLRQIFNKYGDHGVITFEGFEHLLENLGLGRLVFEKQHTLSLHKMNGSFQEVHDLLRLHRHSHNASRRRTRQTEEYEQLVTSYSEPLLAAPWTNKCLTPQDFLETFGLEPQHTLIISPNDFLNLCPAIVYELDQRSCYSDTDEQTSTNLTTQHA</sequence>
<dbReference type="GO" id="GO:0030003">
    <property type="term" value="P:intracellular monoatomic cation homeostasis"/>
    <property type="evidence" value="ECO:0007669"/>
    <property type="project" value="TreeGrafter"/>
</dbReference>
<keyword evidence="4" id="KW-1185">Reference proteome</keyword>
<evidence type="ECO:0000313" key="3">
    <source>
        <dbReference type="EMBL" id="GFG30531.1"/>
    </source>
</evidence>
<dbReference type="GO" id="GO:0071578">
    <property type="term" value="P:zinc ion import across plasma membrane"/>
    <property type="evidence" value="ECO:0007669"/>
    <property type="project" value="TreeGrafter"/>
</dbReference>
<dbReference type="Proteomes" id="UP000502823">
    <property type="component" value="Unassembled WGS sequence"/>
</dbReference>
<feature type="signal peptide" evidence="1">
    <location>
        <begin position="1"/>
        <end position="23"/>
    </location>
</feature>
<feature type="chain" id="PRO_5026911534" description="Zinc transporter ZIP4/12 EF-hand domain-containing protein" evidence="1">
    <location>
        <begin position="24"/>
        <end position="207"/>
    </location>
</feature>
<reference evidence="4" key="1">
    <citation type="submission" date="2020-01" db="EMBL/GenBank/DDBJ databases">
        <title>Draft genome sequence of the Termite Coptotermes fromosanus.</title>
        <authorList>
            <person name="Itakura S."/>
            <person name="Yosikawa Y."/>
            <person name="Umezawa K."/>
        </authorList>
    </citation>
    <scope>NUCLEOTIDE SEQUENCE [LARGE SCALE GENOMIC DNA]</scope>
</reference>
<comment type="caution">
    <text evidence="3">The sequence shown here is derived from an EMBL/GenBank/DDBJ whole genome shotgun (WGS) entry which is preliminary data.</text>
</comment>
<dbReference type="PANTHER" id="PTHR12191">
    <property type="entry name" value="SOLUTE CARRIER FAMILY 39"/>
    <property type="match status" value="1"/>
</dbReference>
<dbReference type="InterPro" id="IPR050799">
    <property type="entry name" value="ZIP_Transporter"/>
</dbReference>
<dbReference type="InterPro" id="IPR049406">
    <property type="entry name" value="ZIP4_12_EF-hand"/>
</dbReference>
<dbReference type="PROSITE" id="PS51257">
    <property type="entry name" value="PROKAR_LIPOPROTEIN"/>
    <property type="match status" value="1"/>
</dbReference>
<dbReference type="PANTHER" id="PTHR12191:SF37">
    <property type="entry name" value="ZINC TRANSPORTER FOI"/>
    <property type="match status" value="1"/>
</dbReference>
<dbReference type="Pfam" id="PF21116">
    <property type="entry name" value="EF-hand_Zip"/>
    <property type="match status" value="1"/>
</dbReference>
<dbReference type="GO" id="GO:0005886">
    <property type="term" value="C:plasma membrane"/>
    <property type="evidence" value="ECO:0007669"/>
    <property type="project" value="TreeGrafter"/>
</dbReference>
<gene>
    <name evidence="3" type="ORF">Cfor_05826</name>
</gene>
<dbReference type="GO" id="GO:0005385">
    <property type="term" value="F:zinc ion transmembrane transporter activity"/>
    <property type="evidence" value="ECO:0007669"/>
    <property type="project" value="TreeGrafter"/>
</dbReference>
<dbReference type="OrthoDB" id="200954at2759"/>
<accession>A0A6L2PDH8</accession>
<name>A0A6L2PDH8_COPFO</name>
<dbReference type="InParanoid" id="A0A6L2PDH8"/>
<proteinExistence type="predicted"/>
<dbReference type="AlphaFoldDB" id="A0A6L2PDH8"/>
<protein>
    <recommendedName>
        <fullName evidence="2">Zinc transporter ZIP4/12 EF-hand domain-containing protein</fullName>
    </recommendedName>
</protein>
<organism evidence="3 4">
    <name type="scientific">Coptotermes formosanus</name>
    <name type="common">Formosan subterranean termite</name>
    <dbReference type="NCBI Taxonomy" id="36987"/>
    <lineage>
        <taxon>Eukaryota</taxon>
        <taxon>Metazoa</taxon>
        <taxon>Ecdysozoa</taxon>
        <taxon>Arthropoda</taxon>
        <taxon>Hexapoda</taxon>
        <taxon>Insecta</taxon>
        <taxon>Pterygota</taxon>
        <taxon>Neoptera</taxon>
        <taxon>Polyneoptera</taxon>
        <taxon>Dictyoptera</taxon>
        <taxon>Blattodea</taxon>
        <taxon>Blattoidea</taxon>
        <taxon>Termitoidae</taxon>
        <taxon>Rhinotermitidae</taxon>
        <taxon>Coptotermes</taxon>
    </lineage>
</organism>
<feature type="non-terminal residue" evidence="3">
    <location>
        <position position="207"/>
    </location>
</feature>
<feature type="domain" description="Zinc transporter ZIP4/12 EF-hand" evidence="2">
    <location>
        <begin position="53"/>
        <end position="183"/>
    </location>
</feature>
<dbReference type="EMBL" id="BLKM01000232">
    <property type="protein sequence ID" value="GFG30531.1"/>
    <property type="molecule type" value="Genomic_DNA"/>
</dbReference>
<evidence type="ECO:0000313" key="4">
    <source>
        <dbReference type="Proteomes" id="UP000502823"/>
    </source>
</evidence>
<dbReference type="GO" id="GO:0140410">
    <property type="term" value="F:monoatomic cation:bicarbonate symporter activity"/>
    <property type="evidence" value="ECO:0007669"/>
    <property type="project" value="TreeGrafter"/>
</dbReference>
<keyword evidence="1" id="KW-0732">Signal</keyword>
<evidence type="ECO:0000259" key="2">
    <source>
        <dbReference type="Pfam" id="PF21116"/>
    </source>
</evidence>
<evidence type="ECO:0000256" key="1">
    <source>
        <dbReference type="SAM" id="SignalP"/>
    </source>
</evidence>